<dbReference type="GO" id="GO:0016787">
    <property type="term" value="F:hydrolase activity"/>
    <property type="evidence" value="ECO:0007669"/>
    <property type="project" value="UniProtKB-KW"/>
</dbReference>
<gene>
    <name evidence="3" type="ORF">GGR04_000274</name>
</gene>
<dbReference type="RefSeq" id="WP_312857379.1">
    <property type="nucleotide sequence ID" value="NZ_JACIEK010000001.1"/>
</dbReference>
<dbReference type="InterPro" id="IPR000073">
    <property type="entry name" value="AB_hydrolase_1"/>
</dbReference>
<dbReference type="PANTHER" id="PTHR43798:SF31">
    <property type="entry name" value="AB HYDROLASE SUPERFAMILY PROTEIN YCLE"/>
    <property type="match status" value="1"/>
</dbReference>
<dbReference type="PANTHER" id="PTHR43798">
    <property type="entry name" value="MONOACYLGLYCEROL LIPASE"/>
    <property type="match status" value="1"/>
</dbReference>
<dbReference type="InterPro" id="IPR050266">
    <property type="entry name" value="AB_hydrolase_sf"/>
</dbReference>
<sequence>MIAPRPSDPRPSLLRQAIDAGARPPVPRTILCHDDHRLGVDSGAVPLLLVHGAVQSRAIWDAQVERLSGRRRLVVPDLRGHGATPLGSGQLSVGSMADDCAALLDALGIRRVVVVGVSLGGMVALELARRHPARVEAIVLSNTPRALVVNRWLRRGVASLRPQRLLVPLFALAGRRRTGRLGLAIARWAVGPHWVGRTARAHFLDGFARMPTRAIVATYRAIVESEPVDPRRVRCTCLVVEGTDDVDLIHDQSAEFASQAPRAWRVRMRAGHVAPLDDPVRFDAVLTRFLDSLPSS</sequence>
<accession>A0A7W6H331</accession>
<name>A0A7W6H331_9HYPH</name>
<reference evidence="3 4" key="1">
    <citation type="submission" date="2020-08" db="EMBL/GenBank/DDBJ databases">
        <title>Genomic Encyclopedia of Type Strains, Phase IV (KMG-IV): sequencing the most valuable type-strain genomes for metagenomic binning, comparative biology and taxonomic classification.</title>
        <authorList>
            <person name="Goeker M."/>
        </authorList>
    </citation>
    <scope>NUCLEOTIDE SEQUENCE [LARGE SCALE GENOMIC DNA]</scope>
    <source>
        <strain evidence="3 4">DSM 102238</strain>
    </source>
</reference>
<dbReference type="GO" id="GO:0016020">
    <property type="term" value="C:membrane"/>
    <property type="evidence" value="ECO:0007669"/>
    <property type="project" value="TreeGrafter"/>
</dbReference>
<dbReference type="PRINTS" id="PR00111">
    <property type="entry name" value="ABHYDROLASE"/>
</dbReference>
<proteinExistence type="predicted"/>
<dbReference type="Pfam" id="PF00561">
    <property type="entry name" value="Abhydrolase_1"/>
    <property type="match status" value="1"/>
</dbReference>
<dbReference type="SUPFAM" id="SSF53474">
    <property type="entry name" value="alpha/beta-Hydrolases"/>
    <property type="match status" value="1"/>
</dbReference>
<comment type="caution">
    <text evidence="3">The sequence shown here is derived from an EMBL/GenBank/DDBJ whole genome shotgun (WGS) entry which is preliminary data.</text>
</comment>
<evidence type="ECO:0000259" key="2">
    <source>
        <dbReference type="Pfam" id="PF00561"/>
    </source>
</evidence>
<dbReference type="AlphaFoldDB" id="A0A7W6H331"/>
<keyword evidence="4" id="KW-1185">Reference proteome</keyword>
<keyword evidence="1" id="KW-0378">Hydrolase</keyword>
<dbReference type="InterPro" id="IPR029058">
    <property type="entry name" value="AB_hydrolase_fold"/>
</dbReference>
<evidence type="ECO:0000313" key="3">
    <source>
        <dbReference type="EMBL" id="MBB3996453.1"/>
    </source>
</evidence>
<evidence type="ECO:0000313" key="4">
    <source>
        <dbReference type="Proteomes" id="UP000542776"/>
    </source>
</evidence>
<organism evidence="3 4">
    <name type="scientific">Aureimonas pseudogalii</name>
    <dbReference type="NCBI Taxonomy" id="1744844"/>
    <lineage>
        <taxon>Bacteria</taxon>
        <taxon>Pseudomonadati</taxon>
        <taxon>Pseudomonadota</taxon>
        <taxon>Alphaproteobacteria</taxon>
        <taxon>Hyphomicrobiales</taxon>
        <taxon>Aurantimonadaceae</taxon>
        <taxon>Aureimonas</taxon>
    </lineage>
</organism>
<evidence type="ECO:0000256" key="1">
    <source>
        <dbReference type="ARBA" id="ARBA00022801"/>
    </source>
</evidence>
<dbReference type="EMBL" id="JACIEK010000001">
    <property type="protein sequence ID" value="MBB3996453.1"/>
    <property type="molecule type" value="Genomic_DNA"/>
</dbReference>
<dbReference type="Proteomes" id="UP000542776">
    <property type="component" value="Unassembled WGS sequence"/>
</dbReference>
<protein>
    <submittedName>
        <fullName evidence="3">Pimeloyl-ACP methyl ester carboxylesterase</fullName>
    </submittedName>
</protein>
<dbReference type="Gene3D" id="3.40.50.1820">
    <property type="entry name" value="alpha/beta hydrolase"/>
    <property type="match status" value="1"/>
</dbReference>
<feature type="domain" description="AB hydrolase-1" evidence="2">
    <location>
        <begin position="46"/>
        <end position="159"/>
    </location>
</feature>